<dbReference type="Gene3D" id="3.40.50.300">
    <property type="entry name" value="P-loop containing nucleotide triphosphate hydrolases"/>
    <property type="match status" value="1"/>
</dbReference>
<feature type="region of interest" description="Disordered" evidence="1">
    <location>
        <begin position="1"/>
        <end position="68"/>
    </location>
</feature>
<accession>A0A8E2ELW4</accession>
<feature type="region of interest" description="Disordered" evidence="1">
    <location>
        <begin position="664"/>
        <end position="713"/>
    </location>
</feature>
<evidence type="ECO:0000313" key="3">
    <source>
        <dbReference type="EMBL" id="OCK86198.1"/>
    </source>
</evidence>
<dbReference type="PANTHER" id="PTHR43721:SF30">
    <property type="entry name" value="TR-TYPE G DOMAIN-CONTAINING PROTEIN"/>
    <property type="match status" value="1"/>
</dbReference>
<feature type="domain" description="Tr-type G" evidence="2">
    <location>
        <begin position="320"/>
        <end position="585"/>
    </location>
</feature>
<dbReference type="EMBL" id="KV744808">
    <property type="protein sequence ID" value="OCK86198.1"/>
    <property type="molecule type" value="Genomic_DNA"/>
</dbReference>
<dbReference type="InterPro" id="IPR050055">
    <property type="entry name" value="EF-Tu_GTPase"/>
</dbReference>
<dbReference type="SUPFAM" id="SSF52540">
    <property type="entry name" value="P-loop containing nucleoside triphosphate hydrolases"/>
    <property type="match status" value="1"/>
</dbReference>
<evidence type="ECO:0000259" key="2">
    <source>
        <dbReference type="Pfam" id="PF00009"/>
    </source>
</evidence>
<sequence>MASIFTFDPDPPRVSSPWSTPPSGSKPQSRIRQDSPLVHPPDGNGGQGASLSPAKSEQDVPVTRLEAEPQVGPTEYKLHLLLRRRRSFSRVSTGCNVPGSLRPRGDILTSPSTHRSVSDSNLSNTPPTLTPTQSRQHRLEQLTTQLLWRLQQSSQYHSSSAKNIILPHFPSESDLSTATVPRKLLAGLEDSKGALYEIGVADDGTFVGLADDEMEESLNNLRAMAASLGCCVDVLRMVAVGDCEWVEKADNSGVTQQKLRIGKLWVAEAFVRPNMDLLKPEVDNEVQEDSRLGSSNLKSVYLAPLTEASDFHSATDQLRVSLTGATMSGKSSLLGSLSTTTLDNGRGKSRLSLLKHRHEIASGMTSSVTQELIGYQDLTDQDGVVTSTQVINYASGNVSSWTDIHASSENGRLVFLSDSAGHPRYRRTTVRGLVGWAPHWTLLCIPADNEEETSGKIGGTQNSHDALGSTAADIDLSQAHLELCLNLDLPLVVVITKLDIATKTGLRQTLSRLLTALKAAGRKPSILSDTSTAVSEADLHTILPNDLLDARKTAETVSYSPLSTVPIVLTSAVRGTGISKLHALLRELPIPQTATRSDRDNLLDLTDAAPCVLFHVEEIYSTLSPSKSLSATDRGVDRGVVVGGHLRYGTLHVGDELLLGPYPVDASSDDSDSGTGRGSTSPPVRSHRSSLFPTSRSFPGALHKGTTSAFRPTQCGQDKHLEWRSVRIASLRNLRLPVRILHTGQVGTIGIVPLDQPIASPAVVRVRKGMVLADGAPKAMRVIEVRFTNKTVGGIKNLSVGTAVVMYVASVRASAKVLAVAVEDGQHQGSSVGTIHDDEADAFGFGFDDEDGDDSMNTDQGANEATIVTFQFIASREFVEFGAQALVVPGGGPGLYGGTERGEKGVAGLEGFVGRVVEGYG</sequence>
<reference evidence="3 4" key="1">
    <citation type="journal article" date="2016" name="Nat. Commun.">
        <title>Ectomycorrhizal ecology is imprinted in the genome of the dominant symbiotic fungus Cenococcum geophilum.</title>
        <authorList>
            <consortium name="DOE Joint Genome Institute"/>
            <person name="Peter M."/>
            <person name="Kohler A."/>
            <person name="Ohm R.A."/>
            <person name="Kuo A."/>
            <person name="Krutzmann J."/>
            <person name="Morin E."/>
            <person name="Arend M."/>
            <person name="Barry K.W."/>
            <person name="Binder M."/>
            <person name="Choi C."/>
            <person name="Clum A."/>
            <person name="Copeland A."/>
            <person name="Grisel N."/>
            <person name="Haridas S."/>
            <person name="Kipfer T."/>
            <person name="LaButti K."/>
            <person name="Lindquist E."/>
            <person name="Lipzen A."/>
            <person name="Maire R."/>
            <person name="Meier B."/>
            <person name="Mihaltcheva S."/>
            <person name="Molinier V."/>
            <person name="Murat C."/>
            <person name="Poggeler S."/>
            <person name="Quandt C.A."/>
            <person name="Sperisen C."/>
            <person name="Tritt A."/>
            <person name="Tisserant E."/>
            <person name="Crous P.W."/>
            <person name="Henrissat B."/>
            <person name="Nehls U."/>
            <person name="Egli S."/>
            <person name="Spatafora J.W."/>
            <person name="Grigoriev I.V."/>
            <person name="Martin F.M."/>
        </authorList>
    </citation>
    <scope>NUCLEOTIDE SEQUENCE [LARGE SCALE GENOMIC DNA]</scope>
    <source>
        <strain evidence="3 4">CBS 459.81</strain>
    </source>
</reference>
<protein>
    <recommendedName>
        <fullName evidence="2">Tr-type G domain-containing protein</fullName>
    </recommendedName>
</protein>
<dbReference type="OrthoDB" id="5342685at2759"/>
<dbReference type="AlphaFoldDB" id="A0A8E2ELW4"/>
<dbReference type="GO" id="GO:0003924">
    <property type="term" value="F:GTPase activity"/>
    <property type="evidence" value="ECO:0007669"/>
    <property type="project" value="InterPro"/>
</dbReference>
<proteinExistence type="predicted"/>
<organism evidence="3 4">
    <name type="scientific">Lepidopterella palustris CBS 459.81</name>
    <dbReference type="NCBI Taxonomy" id="1314670"/>
    <lineage>
        <taxon>Eukaryota</taxon>
        <taxon>Fungi</taxon>
        <taxon>Dikarya</taxon>
        <taxon>Ascomycota</taxon>
        <taxon>Pezizomycotina</taxon>
        <taxon>Dothideomycetes</taxon>
        <taxon>Pleosporomycetidae</taxon>
        <taxon>Mytilinidiales</taxon>
        <taxon>Argynnaceae</taxon>
        <taxon>Lepidopterella</taxon>
    </lineage>
</organism>
<gene>
    <name evidence="3" type="ORF">K432DRAFT_377013</name>
</gene>
<feature type="region of interest" description="Disordered" evidence="1">
    <location>
        <begin position="91"/>
        <end position="137"/>
    </location>
</feature>
<dbReference type="Pfam" id="PF00009">
    <property type="entry name" value="GTP_EFTU"/>
    <property type="match status" value="1"/>
</dbReference>
<feature type="compositionally biased region" description="Polar residues" evidence="1">
    <location>
        <begin position="16"/>
        <end position="30"/>
    </location>
</feature>
<dbReference type="InterPro" id="IPR027417">
    <property type="entry name" value="P-loop_NTPase"/>
</dbReference>
<dbReference type="GO" id="GO:0003746">
    <property type="term" value="F:translation elongation factor activity"/>
    <property type="evidence" value="ECO:0007669"/>
    <property type="project" value="TreeGrafter"/>
</dbReference>
<feature type="compositionally biased region" description="Low complexity" evidence="1">
    <location>
        <begin position="120"/>
        <end position="132"/>
    </location>
</feature>
<dbReference type="GO" id="GO:0005525">
    <property type="term" value="F:GTP binding"/>
    <property type="evidence" value="ECO:0007669"/>
    <property type="project" value="InterPro"/>
</dbReference>
<evidence type="ECO:0000313" key="4">
    <source>
        <dbReference type="Proteomes" id="UP000250266"/>
    </source>
</evidence>
<name>A0A8E2ELW4_9PEZI</name>
<feature type="compositionally biased region" description="Polar residues" evidence="1">
    <location>
        <begin position="109"/>
        <end position="119"/>
    </location>
</feature>
<dbReference type="InterPro" id="IPR000795">
    <property type="entry name" value="T_Tr_GTP-bd_dom"/>
</dbReference>
<dbReference type="PANTHER" id="PTHR43721">
    <property type="entry name" value="ELONGATION FACTOR TU-RELATED"/>
    <property type="match status" value="1"/>
</dbReference>
<keyword evidence="4" id="KW-1185">Reference proteome</keyword>
<dbReference type="Proteomes" id="UP000250266">
    <property type="component" value="Unassembled WGS sequence"/>
</dbReference>
<evidence type="ECO:0000256" key="1">
    <source>
        <dbReference type="SAM" id="MobiDB-lite"/>
    </source>
</evidence>